<reference evidence="2 3" key="2">
    <citation type="submission" date="2024-08" db="EMBL/GenBank/DDBJ databases">
        <title>Phylogenomic analyses of a clade within the roseobacter group suggest taxonomic reassignments of species of the genera Aestuariivita, Citreicella, Loktanella, Nautella, Pelagibaca, Ruegeria, Thalassobius, Thiobacimonas and Tropicibacter, and the proposal o.</title>
        <authorList>
            <person name="Jeon C.O."/>
        </authorList>
    </citation>
    <scope>NUCLEOTIDE SEQUENCE [LARGE SCALE GENOMIC DNA]</scope>
    <source>
        <strain evidence="2 3">SS1-5</strain>
    </source>
</reference>
<dbReference type="EMBL" id="CP151767">
    <property type="protein sequence ID" value="WZU66283.1"/>
    <property type="molecule type" value="Genomic_DNA"/>
</dbReference>
<proteinExistence type="predicted"/>
<protein>
    <submittedName>
        <fullName evidence="2">Uncharacterized protein</fullName>
    </submittedName>
</protein>
<reference evidence="3" key="1">
    <citation type="submission" date="2024-04" db="EMBL/GenBank/DDBJ databases">
        <title>Phylogenomic analyses of a clade within the roseobacter group suggest taxonomic reassignments of species of the genera Aestuariivita, Citreicella, Loktanella, Nautella, Pelagibaca, Ruegeria, Thalassobius, Thiobacimonas and Tropicibacter, and the proposal o.</title>
        <authorList>
            <person name="Jeon C.O."/>
        </authorList>
    </citation>
    <scope>NUCLEOTIDE SEQUENCE [LARGE SCALE GENOMIC DNA]</scope>
    <source>
        <strain evidence="3">SS1-5</strain>
    </source>
</reference>
<accession>A0AAN0M808</accession>
<sequence length="282" mass="31475">MTHIRIGFLAILLTLANASLADQRIRAFVHSDEVARFAIHSAELFSSSGGYQTEYSICNIDDRNPLIYKWPDTGMESKSYRPLPLGGCHILQIPSEMRPKPRGTVTYYTQASRPYNWDAILRSDNGQNQVQPFRRYLNSLKAFFGNSDEPDSQAVGYVWLEVSQTTDATGLETSIGWNDNNISIVVPQGALDGVGGQELIDAINQQGYLARQGTLGDIVEDDEISESEEASNQAIELSNPDNASSPVTLSLPEYSEFFESIFYLIDRETRRIVASGKFYLVR</sequence>
<evidence type="ECO:0000256" key="1">
    <source>
        <dbReference type="SAM" id="SignalP"/>
    </source>
</evidence>
<keyword evidence="3" id="KW-1185">Reference proteome</keyword>
<organism evidence="2 3">
    <name type="scientific">Yoonia rhodophyticola</name>
    <dbReference type="NCBI Taxonomy" id="3137370"/>
    <lineage>
        <taxon>Bacteria</taxon>
        <taxon>Pseudomonadati</taxon>
        <taxon>Pseudomonadota</taxon>
        <taxon>Alphaproteobacteria</taxon>
        <taxon>Rhodobacterales</taxon>
        <taxon>Paracoccaceae</taxon>
        <taxon>Yoonia</taxon>
    </lineage>
</organism>
<dbReference type="KEGG" id="yrh:AABB31_14590"/>
<feature type="chain" id="PRO_5043011177" evidence="1">
    <location>
        <begin position="22"/>
        <end position="282"/>
    </location>
</feature>
<dbReference type="RefSeq" id="WP_342075610.1">
    <property type="nucleotide sequence ID" value="NZ_CP151767.2"/>
</dbReference>
<evidence type="ECO:0000313" key="3">
    <source>
        <dbReference type="Proteomes" id="UP001470809"/>
    </source>
</evidence>
<gene>
    <name evidence="2" type="ORF">AABB31_14590</name>
</gene>
<evidence type="ECO:0000313" key="2">
    <source>
        <dbReference type="EMBL" id="WZU66283.1"/>
    </source>
</evidence>
<dbReference type="Proteomes" id="UP001470809">
    <property type="component" value="Chromosome"/>
</dbReference>
<keyword evidence="1" id="KW-0732">Signal</keyword>
<feature type="signal peptide" evidence="1">
    <location>
        <begin position="1"/>
        <end position="21"/>
    </location>
</feature>
<name>A0AAN0M808_9RHOB</name>
<dbReference type="AlphaFoldDB" id="A0AAN0M808"/>